<protein>
    <submittedName>
        <fullName evidence="1">Uncharacterized protein</fullName>
    </submittedName>
</protein>
<name>A0A640S7X0_9ACTN</name>
<proteinExistence type="predicted"/>
<accession>A0A640S7X0</accession>
<dbReference type="EMBL" id="BLIN01000004">
    <property type="protein sequence ID" value="GFE07168.1"/>
    <property type="molecule type" value="Genomic_DNA"/>
</dbReference>
<comment type="caution">
    <text evidence="1">The sequence shown here is derived from an EMBL/GenBank/DDBJ whole genome shotgun (WGS) entry which is preliminary data.</text>
</comment>
<evidence type="ECO:0000313" key="1">
    <source>
        <dbReference type="EMBL" id="GFE07168.1"/>
    </source>
</evidence>
<dbReference type="Proteomes" id="UP000435837">
    <property type="component" value="Unassembled WGS sequence"/>
</dbReference>
<gene>
    <name evidence="1" type="ORF">Scani_34360</name>
</gene>
<dbReference type="RefSeq" id="WP_159476307.1">
    <property type="nucleotide sequence ID" value="NZ_BAAATH010000025.1"/>
</dbReference>
<organism evidence="1 2">
    <name type="scientific">Streptomyces caniferus</name>
    <dbReference type="NCBI Taxonomy" id="285557"/>
    <lineage>
        <taxon>Bacteria</taxon>
        <taxon>Bacillati</taxon>
        <taxon>Actinomycetota</taxon>
        <taxon>Actinomycetes</taxon>
        <taxon>Kitasatosporales</taxon>
        <taxon>Streptomycetaceae</taxon>
        <taxon>Streptomyces</taxon>
    </lineage>
</organism>
<dbReference type="OrthoDB" id="4260687at2"/>
<reference evidence="1 2" key="1">
    <citation type="submission" date="2019-12" db="EMBL/GenBank/DDBJ databases">
        <title>Whole genome shotgun sequence of Streptomyces caniferus NBRC 15389.</title>
        <authorList>
            <person name="Ichikawa N."/>
            <person name="Kimura A."/>
            <person name="Kitahashi Y."/>
            <person name="Komaki H."/>
            <person name="Tamura T."/>
        </authorList>
    </citation>
    <scope>NUCLEOTIDE SEQUENCE [LARGE SCALE GENOMIC DNA]</scope>
    <source>
        <strain evidence="1 2">NBRC 15389</strain>
    </source>
</reference>
<evidence type="ECO:0000313" key="2">
    <source>
        <dbReference type="Proteomes" id="UP000435837"/>
    </source>
</evidence>
<dbReference type="AlphaFoldDB" id="A0A640S7X0"/>
<sequence>MDTQTHPHTFTALAACFSADLATFIAEGTPQAPSPADFIDLIDRVRNVLGSASLGSLQEAEEELDAATTYLTDALNRAEDDQATLLAHARTHLRNALEAIN</sequence>